<gene>
    <name evidence="1" type="ORF">GOOTI_192_00020</name>
</gene>
<comment type="caution">
    <text evidence="1">The sequence shown here is derived from an EMBL/GenBank/DDBJ whole genome shotgun (WGS) entry which is preliminary data.</text>
</comment>
<dbReference type="AlphaFoldDB" id="H5TRA7"/>
<sequence>MHASSNRTVAVRRRYLTPDDPEWTNDGPTNWIIGRVERLWYSRFGVAGSMIGHLVLYNGGDDDLAILSTPGVSGTDGTLFTFLPSGASRILPDTEFHIVQGERCDGRPVLVGEIVDDAPGGPQFFFDGPSPQPRW</sequence>
<evidence type="ECO:0000313" key="1">
    <source>
        <dbReference type="EMBL" id="GAB36015.1"/>
    </source>
</evidence>
<accession>H5TRA7</accession>
<proteinExistence type="predicted"/>
<organism evidence="1 2">
    <name type="scientific">Gordonia otitidis (strain DSM 44809 / CCUG 52243 / JCM 12355 / NBRC 100426 / IFM 10032)</name>
    <dbReference type="NCBI Taxonomy" id="1108044"/>
    <lineage>
        <taxon>Bacteria</taxon>
        <taxon>Bacillati</taxon>
        <taxon>Actinomycetota</taxon>
        <taxon>Actinomycetes</taxon>
        <taxon>Mycobacteriales</taxon>
        <taxon>Gordoniaceae</taxon>
        <taxon>Gordonia</taxon>
    </lineage>
</organism>
<dbReference type="Proteomes" id="UP000005038">
    <property type="component" value="Unassembled WGS sequence"/>
</dbReference>
<name>H5TRA7_GORO1</name>
<dbReference type="EMBL" id="BAFB01000192">
    <property type="protein sequence ID" value="GAB36015.1"/>
    <property type="molecule type" value="Genomic_DNA"/>
</dbReference>
<reference evidence="1" key="1">
    <citation type="submission" date="2012-02" db="EMBL/GenBank/DDBJ databases">
        <title>Whole genome shotgun sequence of Gordonia otitidis NBRC 100426.</title>
        <authorList>
            <person name="Yoshida I."/>
            <person name="Hosoyama A."/>
            <person name="Tsuchikane K."/>
            <person name="Katsumata H."/>
            <person name="Yamazaki S."/>
            <person name="Fujita N."/>
        </authorList>
    </citation>
    <scope>NUCLEOTIDE SEQUENCE [LARGE SCALE GENOMIC DNA]</scope>
    <source>
        <strain evidence="1">NBRC 100426</strain>
    </source>
</reference>
<protein>
    <submittedName>
        <fullName evidence="1">Uncharacterized protein</fullName>
    </submittedName>
</protein>
<keyword evidence="2" id="KW-1185">Reference proteome</keyword>
<evidence type="ECO:0000313" key="2">
    <source>
        <dbReference type="Proteomes" id="UP000005038"/>
    </source>
</evidence>